<dbReference type="STRING" id="1064592.G0VDB7"/>
<dbReference type="SUPFAM" id="SSF49493">
    <property type="entry name" value="HSP40/DnaJ peptide-binding domain"/>
    <property type="match status" value="2"/>
</dbReference>
<dbReference type="GO" id="GO:0005829">
    <property type="term" value="C:cytosol"/>
    <property type="evidence" value="ECO:0007669"/>
    <property type="project" value="TreeGrafter"/>
</dbReference>
<feature type="domain" description="J" evidence="3">
    <location>
        <begin position="6"/>
        <end position="68"/>
    </location>
</feature>
<dbReference type="FunFam" id="2.60.260.20:FF:000002">
    <property type="entry name" value="Dnaj homolog subfamily b member"/>
    <property type="match status" value="1"/>
</dbReference>
<dbReference type="SMART" id="SM00271">
    <property type="entry name" value="DnaJ"/>
    <property type="match status" value="1"/>
</dbReference>
<evidence type="ECO:0000313" key="4">
    <source>
        <dbReference type="EMBL" id="CCC69479.1"/>
    </source>
</evidence>
<dbReference type="Pfam" id="PF00226">
    <property type="entry name" value="DnaJ"/>
    <property type="match status" value="1"/>
</dbReference>
<dbReference type="AlphaFoldDB" id="G0VDB7"/>
<feature type="compositionally biased region" description="Gly residues" evidence="2">
    <location>
        <begin position="161"/>
        <end position="182"/>
    </location>
</feature>
<proteinExistence type="predicted"/>
<dbReference type="InParanoid" id="G0VDB7"/>
<dbReference type="CDD" id="cd06257">
    <property type="entry name" value="DnaJ"/>
    <property type="match status" value="1"/>
</dbReference>
<gene>
    <name evidence="4" type="primary">NCAS0C04890</name>
    <name evidence="4" type="ordered locus">NCAS_0C04890</name>
</gene>
<dbReference type="InterPro" id="IPR001623">
    <property type="entry name" value="DnaJ_domain"/>
</dbReference>
<evidence type="ECO:0000259" key="3">
    <source>
        <dbReference type="PROSITE" id="PS50076"/>
    </source>
</evidence>
<evidence type="ECO:0000256" key="2">
    <source>
        <dbReference type="SAM" id="MobiDB-lite"/>
    </source>
</evidence>
<dbReference type="FunFam" id="1.10.287.110:FF:000092">
    <property type="entry name" value="Type II HSP40 co-chaperone"/>
    <property type="match status" value="1"/>
</dbReference>
<dbReference type="Pfam" id="PF01556">
    <property type="entry name" value="DnaJ_C"/>
    <property type="match status" value="1"/>
</dbReference>
<dbReference type="OMA" id="FPDVINP"/>
<dbReference type="GO" id="GO:0006413">
    <property type="term" value="P:translational initiation"/>
    <property type="evidence" value="ECO:0007669"/>
    <property type="project" value="TreeGrafter"/>
</dbReference>
<dbReference type="PANTHER" id="PTHR24078:SF553">
    <property type="entry name" value="DNAJ HOMOLOG SUBFAMILY B MEMBER 5"/>
    <property type="match status" value="1"/>
</dbReference>
<keyword evidence="5" id="KW-1185">Reference proteome</keyword>
<dbReference type="GeneID" id="96903060"/>
<dbReference type="PROSITE" id="PS50076">
    <property type="entry name" value="DNAJ_2"/>
    <property type="match status" value="1"/>
</dbReference>
<dbReference type="RefSeq" id="XP_003675843.1">
    <property type="nucleotide sequence ID" value="XM_003675795.1"/>
</dbReference>
<feature type="region of interest" description="Disordered" evidence="2">
    <location>
        <begin position="140"/>
        <end position="200"/>
    </location>
</feature>
<dbReference type="Gene3D" id="1.10.287.110">
    <property type="entry name" value="DnaJ domain"/>
    <property type="match status" value="1"/>
</dbReference>
<dbReference type="KEGG" id="ncs:NCAS_0C04890"/>
<name>G0VDB7_NAUCA</name>
<dbReference type="InterPro" id="IPR002939">
    <property type="entry name" value="DnaJ_C"/>
</dbReference>
<dbReference type="InterPro" id="IPR018253">
    <property type="entry name" value="DnaJ_domain_CS"/>
</dbReference>
<protein>
    <recommendedName>
        <fullName evidence="3">J domain-containing protein</fullName>
    </recommendedName>
</protein>
<feature type="compositionally biased region" description="Gly residues" evidence="2">
    <location>
        <begin position="142"/>
        <end position="153"/>
    </location>
</feature>
<dbReference type="HOGENOM" id="CLU_017633_0_0_1"/>
<dbReference type="SUPFAM" id="SSF46565">
    <property type="entry name" value="Chaperone J-domain"/>
    <property type="match status" value="1"/>
</dbReference>
<feature type="region of interest" description="Disordered" evidence="2">
    <location>
        <begin position="309"/>
        <end position="334"/>
    </location>
</feature>
<dbReference type="FunFam" id="2.60.260.20:FF:000042">
    <property type="entry name" value="Protein SIS1"/>
    <property type="match status" value="1"/>
</dbReference>
<accession>G0VDB7</accession>
<evidence type="ECO:0000313" key="5">
    <source>
        <dbReference type="Proteomes" id="UP000001640"/>
    </source>
</evidence>
<dbReference type="PROSITE" id="PS00636">
    <property type="entry name" value="DNAJ_1"/>
    <property type="match status" value="1"/>
</dbReference>
<sequence length="367" mass="39299">MVKETKLYDLLNVQPTANEQELKKGYRKAALKYHPDKPTGDTEKFKEISEAFEILNDPQKREIYDQYGLEAARNGGAIPTSDGGASFQGGFPGGAGGAHAFSNEDAFNIFSQFFGGGSGLGGDAGFGGFPSGSNIRFSSSGFPGGGSSSGGFPSGFSSTGGMPGGFSSGGMPGGFSSGGMPGGYRSPSPEQQEEKTDEVHLPVSLEDLFVGKKKSFKVGRKGPDGKHEKTQIDIQLKPGWKAGTKITYKSKGDYNPKTGGRKTLQFIISEKPHPHFKREDDNLIYTLPLTFKESLLGFSKTIQTIDGKNLPLSRGQPVQPSETTTYPGQGMPITKKPGQRGDLLIKYKVDYPINLTPAQREAISNNF</sequence>
<dbReference type="OrthoDB" id="550424at2759"/>
<dbReference type="Proteomes" id="UP000001640">
    <property type="component" value="Chromosome 3"/>
</dbReference>
<keyword evidence="1" id="KW-0143">Chaperone</keyword>
<organism evidence="4 5">
    <name type="scientific">Naumovozyma castellii</name>
    <name type="common">Yeast</name>
    <name type="synonym">Saccharomyces castellii</name>
    <dbReference type="NCBI Taxonomy" id="27288"/>
    <lineage>
        <taxon>Eukaryota</taxon>
        <taxon>Fungi</taxon>
        <taxon>Dikarya</taxon>
        <taxon>Ascomycota</taxon>
        <taxon>Saccharomycotina</taxon>
        <taxon>Saccharomycetes</taxon>
        <taxon>Saccharomycetales</taxon>
        <taxon>Saccharomycetaceae</taxon>
        <taxon>Naumovozyma</taxon>
    </lineage>
</organism>
<reference key="2">
    <citation type="submission" date="2011-08" db="EMBL/GenBank/DDBJ databases">
        <title>Genome sequence of Naumovozyma castellii.</title>
        <authorList>
            <person name="Gordon J.L."/>
            <person name="Armisen D."/>
            <person name="Proux-Wera E."/>
            <person name="OhEigeartaigh S.S."/>
            <person name="Byrne K.P."/>
            <person name="Wolfe K.H."/>
        </authorList>
    </citation>
    <scope>NUCLEOTIDE SEQUENCE</scope>
    <source>
        <strain>Type strain:CBS 4309</strain>
    </source>
</reference>
<evidence type="ECO:0000256" key="1">
    <source>
        <dbReference type="ARBA" id="ARBA00023186"/>
    </source>
</evidence>
<dbReference type="InterPro" id="IPR036869">
    <property type="entry name" value="J_dom_sf"/>
</dbReference>
<dbReference type="GO" id="GO:0051087">
    <property type="term" value="F:protein-folding chaperone binding"/>
    <property type="evidence" value="ECO:0007669"/>
    <property type="project" value="TreeGrafter"/>
</dbReference>
<dbReference type="EMBL" id="HE576754">
    <property type="protein sequence ID" value="CCC69479.1"/>
    <property type="molecule type" value="Genomic_DNA"/>
</dbReference>
<dbReference type="Gene3D" id="2.60.260.20">
    <property type="entry name" value="Urease metallochaperone UreE, N-terminal domain"/>
    <property type="match status" value="2"/>
</dbReference>
<dbReference type="eggNOG" id="KOG0714">
    <property type="taxonomic scope" value="Eukaryota"/>
</dbReference>
<feature type="compositionally biased region" description="Polar residues" evidence="2">
    <location>
        <begin position="316"/>
        <end position="327"/>
    </location>
</feature>
<dbReference type="PANTHER" id="PTHR24078">
    <property type="entry name" value="DNAJ HOMOLOG SUBFAMILY C MEMBER"/>
    <property type="match status" value="1"/>
</dbReference>
<dbReference type="GO" id="GO:0006457">
    <property type="term" value="P:protein folding"/>
    <property type="evidence" value="ECO:0007669"/>
    <property type="project" value="InterPro"/>
</dbReference>
<dbReference type="InterPro" id="IPR008971">
    <property type="entry name" value="HSP40/DnaJ_pept-bd"/>
</dbReference>
<dbReference type="GO" id="GO:0051082">
    <property type="term" value="F:unfolded protein binding"/>
    <property type="evidence" value="ECO:0007669"/>
    <property type="project" value="InterPro"/>
</dbReference>
<reference evidence="4 5" key="1">
    <citation type="journal article" date="2011" name="Proc. Natl. Acad. Sci. U.S.A.">
        <title>Evolutionary erosion of yeast sex chromosomes by mating-type switching accidents.</title>
        <authorList>
            <person name="Gordon J.L."/>
            <person name="Armisen D."/>
            <person name="Proux-Wera E."/>
            <person name="Oheigeartaigh S.S."/>
            <person name="Byrne K.P."/>
            <person name="Wolfe K.H."/>
        </authorList>
    </citation>
    <scope>NUCLEOTIDE SEQUENCE [LARGE SCALE GENOMIC DNA]</scope>
    <source>
        <strain evidence="5">ATCC 76901 / BCRC 22586 / CBS 4309 / NBRC 1992 / NRRL Y-12630</strain>
    </source>
</reference>
<dbReference type="InterPro" id="IPR051339">
    <property type="entry name" value="DnaJ_subfamily_B"/>
</dbReference>
<dbReference type="CDD" id="cd10747">
    <property type="entry name" value="DnaJ_C"/>
    <property type="match status" value="1"/>
</dbReference>
<dbReference type="PRINTS" id="PR00625">
    <property type="entry name" value="JDOMAIN"/>
</dbReference>